<sequence>MGPIVITEINTAATLYRLGLLKYFNSNNLSIHITDICYNHKGSHDVLTLYNNKMLAKRMEEQGFLKVVELTEIQMKQVAKLYSEYKPKFVVKTISALVYAHEGNMKVISEDELLGDVARGELNLKVYNQEWFVDSLLQELVAMGVKIDSSQLKEMIQYF</sequence>
<organism evidence="1 2">
    <name type="scientific">Pontibacter mangrovi</name>
    <dbReference type="NCBI Taxonomy" id="2589816"/>
    <lineage>
        <taxon>Bacteria</taxon>
        <taxon>Pseudomonadati</taxon>
        <taxon>Bacteroidota</taxon>
        <taxon>Cytophagia</taxon>
        <taxon>Cytophagales</taxon>
        <taxon>Hymenobacteraceae</taxon>
        <taxon>Pontibacter</taxon>
    </lineage>
</organism>
<dbReference type="EMBL" id="VFRQ01000015">
    <property type="protein sequence ID" value="TPE41530.1"/>
    <property type="molecule type" value="Genomic_DNA"/>
</dbReference>
<gene>
    <name evidence="1" type="ORF">FJM65_19215</name>
</gene>
<evidence type="ECO:0000313" key="1">
    <source>
        <dbReference type="EMBL" id="TPE41530.1"/>
    </source>
</evidence>
<reference evidence="1 2" key="1">
    <citation type="submission" date="2019-06" db="EMBL/GenBank/DDBJ databases">
        <title>A novel bacterium of genus Pontibacter, isolated from marine sediment.</title>
        <authorList>
            <person name="Huang H."/>
            <person name="Mo K."/>
            <person name="Hu Y."/>
        </authorList>
    </citation>
    <scope>NUCLEOTIDE SEQUENCE [LARGE SCALE GENOMIC DNA]</scope>
    <source>
        <strain evidence="1 2">HB172049</strain>
    </source>
</reference>
<proteinExistence type="predicted"/>
<dbReference type="AlphaFoldDB" id="A0A501VZP1"/>
<evidence type="ECO:0000313" key="2">
    <source>
        <dbReference type="Proteomes" id="UP000316727"/>
    </source>
</evidence>
<accession>A0A501VZP1</accession>
<keyword evidence="2" id="KW-1185">Reference proteome</keyword>
<dbReference type="OrthoDB" id="9822656at2"/>
<comment type="caution">
    <text evidence="1">The sequence shown here is derived from an EMBL/GenBank/DDBJ whole genome shotgun (WGS) entry which is preliminary data.</text>
</comment>
<dbReference type="Proteomes" id="UP000316727">
    <property type="component" value="Unassembled WGS sequence"/>
</dbReference>
<protein>
    <submittedName>
        <fullName evidence="1">Uncharacterized protein</fullName>
    </submittedName>
</protein>
<name>A0A501VZP1_9BACT</name>